<protein>
    <submittedName>
        <fullName evidence="1">Uncharacterized protein</fullName>
    </submittedName>
</protein>
<dbReference type="EMBL" id="REGN01001550">
    <property type="protein sequence ID" value="RNA33939.1"/>
    <property type="molecule type" value="Genomic_DNA"/>
</dbReference>
<proteinExistence type="predicted"/>
<evidence type="ECO:0000313" key="2">
    <source>
        <dbReference type="Proteomes" id="UP000276133"/>
    </source>
</evidence>
<gene>
    <name evidence="1" type="ORF">BpHYR1_017639</name>
</gene>
<dbReference type="AlphaFoldDB" id="A0A3M7SDY7"/>
<accession>A0A3M7SDY7</accession>
<keyword evidence="2" id="KW-1185">Reference proteome</keyword>
<comment type="caution">
    <text evidence="1">The sequence shown here is derived from an EMBL/GenBank/DDBJ whole genome shotgun (WGS) entry which is preliminary data.</text>
</comment>
<evidence type="ECO:0000313" key="1">
    <source>
        <dbReference type="EMBL" id="RNA33939.1"/>
    </source>
</evidence>
<name>A0A3M7SDY7_BRAPC</name>
<sequence>MGFVTILIKLNFERLTESPSHFLIRTWDRHWYAYDSTGLSYCGTLVINSATHPSTKRLRTRQLFRLAWNHKPSYFNRNKK</sequence>
<reference evidence="1 2" key="1">
    <citation type="journal article" date="2018" name="Sci. Rep.">
        <title>Genomic signatures of local adaptation to the degree of environmental predictability in rotifers.</title>
        <authorList>
            <person name="Franch-Gras L."/>
            <person name="Hahn C."/>
            <person name="Garcia-Roger E.M."/>
            <person name="Carmona M.J."/>
            <person name="Serra M."/>
            <person name="Gomez A."/>
        </authorList>
    </citation>
    <scope>NUCLEOTIDE SEQUENCE [LARGE SCALE GENOMIC DNA]</scope>
    <source>
        <strain evidence="1">HYR1</strain>
    </source>
</reference>
<organism evidence="1 2">
    <name type="scientific">Brachionus plicatilis</name>
    <name type="common">Marine rotifer</name>
    <name type="synonym">Brachionus muelleri</name>
    <dbReference type="NCBI Taxonomy" id="10195"/>
    <lineage>
        <taxon>Eukaryota</taxon>
        <taxon>Metazoa</taxon>
        <taxon>Spiralia</taxon>
        <taxon>Gnathifera</taxon>
        <taxon>Rotifera</taxon>
        <taxon>Eurotatoria</taxon>
        <taxon>Monogononta</taxon>
        <taxon>Pseudotrocha</taxon>
        <taxon>Ploima</taxon>
        <taxon>Brachionidae</taxon>
        <taxon>Brachionus</taxon>
    </lineage>
</organism>
<dbReference type="Proteomes" id="UP000276133">
    <property type="component" value="Unassembled WGS sequence"/>
</dbReference>